<feature type="non-terminal residue" evidence="1">
    <location>
        <position position="101"/>
    </location>
</feature>
<evidence type="ECO:0008006" key="2">
    <source>
        <dbReference type="Google" id="ProtNLM"/>
    </source>
</evidence>
<organism evidence="1">
    <name type="scientific">marine metagenome</name>
    <dbReference type="NCBI Taxonomy" id="408172"/>
    <lineage>
        <taxon>unclassified sequences</taxon>
        <taxon>metagenomes</taxon>
        <taxon>ecological metagenomes</taxon>
    </lineage>
</organism>
<protein>
    <recommendedName>
        <fullName evidence="2">Leucine Rich repeats (2 copies)</fullName>
    </recommendedName>
</protein>
<dbReference type="AlphaFoldDB" id="A0A383CEV8"/>
<dbReference type="EMBL" id="UINC01208226">
    <property type="protein sequence ID" value="SVE30664.1"/>
    <property type="molecule type" value="Genomic_DNA"/>
</dbReference>
<reference evidence="1" key="1">
    <citation type="submission" date="2018-05" db="EMBL/GenBank/DDBJ databases">
        <authorList>
            <person name="Lanie J.A."/>
            <person name="Ng W.-L."/>
            <person name="Kazmierczak K.M."/>
            <person name="Andrzejewski T.M."/>
            <person name="Davidsen T.M."/>
            <person name="Wayne K.J."/>
            <person name="Tettelin H."/>
            <person name="Glass J.I."/>
            <person name="Rusch D."/>
            <person name="Podicherti R."/>
            <person name="Tsui H.-C.T."/>
            <person name="Winkler M.E."/>
        </authorList>
    </citation>
    <scope>NUCLEOTIDE SEQUENCE</scope>
</reference>
<accession>A0A383CEV8</accession>
<gene>
    <name evidence="1" type="ORF">METZ01_LOCUS483518</name>
</gene>
<name>A0A383CEV8_9ZZZZ</name>
<dbReference type="InterPro" id="IPR032675">
    <property type="entry name" value="LRR_dom_sf"/>
</dbReference>
<proteinExistence type="predicted"/>
<evidence type="ECO:0000313" key="1">
    <source>
        <dbReference type="EMBL" id="SVE30664.1"/>
    </source>
</evidence>
<dbReference type="Gene3D" id="3.80.10.10">
    <property type="entry name" value="Ribonuclease Inhibitor"/>
    <property type="match status" value="1"/>
</dbReference>
<sequence length="101" mass="11218">MRNKLFLALVSCFFVFMFGSAVSPGFPQELDKILIDYDALFKEGLKRRGKLLNLSGKKVGDGGIRRLIASGMLDKVEKMDLRYNEITSAGVELLAKIPPLP</sequence>